<dbReference type="EMBL" id="CABHMZ010000015">
    <property type="protein sequence ID" value="VUX00312.1"/>
    <property type="molecule type" value="Genomic_DNA"/>
</dbReference>
<evidence type="ECO:0000313" key="2">
    <source>
        <dbReference type="Proteomes" id="UP000385544"/>
    </source>
</evidence>
<dbReference type="AlphaFoldDB" id="A0A564SZ27"/>
<sequence>MKKSFLALLFFSYLPYISDSFPDFLNVLL</sequence>
<proteinExistence type="predicted"/>
<evidence type="ECO:0000313" key="1">
    <source>
        <dbReference type="EMBL" id="VUX00312.1"/>
    </source>
</evidence>
<dbReference type="Proteomes" id="UP000385544">
    <property type="component" value="Unassembled WGS sequence"/>
</dbReference>
<reference evidence="1 2" key="1">
    <citation type="submission" date="2019-07" db="EMBL/GenBank/DDBJ databases">
        <authorList>
            <person name="Hibberd C M."/>
            <person name="Gehrig L. J."/>
            <person name="Chang H.-W."/>
            <person name="Venkatesh S."/>
        </authorList>
    </citation>
    <scope>NUCLEOTIDE SEQUENCE [LARGE SCALE GENOMIC DNA]</scope>
    <source>
        <strain evidence="1">Streptococcus_constellatus_SS_Bg39</strain>
    </source>
</reference>
<protein>
    <submittedName>
        <fullName evidence="1">Uncharacterized protein</fullName>
    </submittedName>
</protein>
<organism evidence="1 2">
    <name type="scientific">Streptococcus constellatus</name>
    <dbReference type="NCBI Taxonomy" id="76860"/>
    <lineage>
        <taxon>Bacteria</taxon>
        <taxon>Bacillati</taxon>
        <taxon>Bacillota</taxon>
        <taxon>Bacilli</taxon>
        <taxon>Lactobacillales</taxon>
        <taxon>Streptococcaceae</taxon>
        <taxon>Streptococcus</taxon>
        <taxon>Streptococcus anginosus group</taxon>
    </lineage>
</organism>
<name>A0A564SZ27_STRCV</name>
<accession>A0A564SZ27</accession>
<gene>
    <name evidence="1" type="ORF">SCSS39_01025</name>
</gene>